<dbReference type="NCBIfam" id="TIGR02664">
    <property type="entry name" value="nitr_red_assoc"/>
    <property type="match status" value="1"/>
</dbReference>
<dbReference type="OrthoDB" id="7263223at2"/>
<gene>
    <name evidence="1" type="ordered locus">cce_4347</name>
</gene>
<dbReference type="Proteomes" id="UP000001203">
    <property type="component" value="Chromosome circular"/>
</dbReference>
<proteinExistence type="predicted"/>
<accession>B1WTI0</accession>
<evidence type="ECO:0000313" key="1">
    <source>
        <dbReference type="EMBL" id="ACB53695.1"/>
    </source>
</evidence>
<dbReference type="InterPro" id="IPR013481">
    <property type="entry name" value="NarM"/>
</dbReference>
<keyword evidence="2" id="KW-1185">Reference proteome</keyword>
<dbReference type="Pfam" id="PF09655">
    <property type="entry name" value="Nitr_red_assoc"/>
    <property type="match status" value="1"/>
</dbReference>
<dbReference type="eggNOG" id="ENOG502ZV3X">
    <property type="taxonomic scope" value="Bacteria"/>
</dbReference>
<reference evidence="1 2" key="1">
    <citation type="journal article" date="2008" name="Proc. Natl. Acad. Sci. U.S.A.">
        <title>The genome of Cyanothece 51142, a unicellular diazotrophic cyanobacterium important in the marine nitrogen cycle.</title>
        <authorList>
            <person name="Welsh E.A."/>
            <person name="Liberton M."/>
            <person name="Stoeckel J."/>
            <person name="Loh T."/>
            <person name="Elvitigala T."/>
            <person name="Wang C."/>
            <person name="Wollam A."/>
            <person name="Fulton R.S."/>
            <person name="Clifton S.W."/>
            <person name="Jacobs J.M."/>
            <person name="Aurora R."/>
            <person name="Ghosh B.K."/>
            <person name="Sherman L.A."/>
            <person name="Smith R.D."/>
            <person name="Wilson R.K."/>
            <person name="Pakrasi H.B."/>
        </authorList>
    </citation>
    <scope>NUCLEOTIDE SEQUENCE [LARGE SCALE GENOMIC DNA]</scope>
    <source>
        <strain evidence="2">ATCC 51142 / BH68</strain>
    </source>
</reference>
<dbReference type="KEGG" id="cyt:cce_4347"/>
<evidence type="ECO:0000313" key="2">
    <source>
        <dbReference type="Proteomes" id="UP000001203"/>
    </source>
</evidence>
<organism evidence="1 2">
    <name type="scientific">Crocosphaera subtropica (strain ATCC 51142 / BH68)</name>
    <name type="common">Cyanothece sp. (strain ATCC 51142)</name>
    <dbReference type="NCBI Taxonomy" id="43989"/>
    <lineage>
        <taxon>Bacteria</taxon>
        <taxon>Bacillati</taxon>
        <taxon>Cyanobacteriota</taxon>
        <taxon>Cyanophyceae</taxon>
        <taxon>Oscillatoriophycideae</taxon>
        <taxon>Chroococcales</taxon>
        <taxon>Aphanothecaceae</taxon>
        <taxon>Crocosphaera</taxon>
        <taxon>Crocosphaera subtropica</taxon>
    </lineage>
</organism>
<dbReference type="STRING" id="43989.cce_4347"/>
<dbReference type="EMBL" id="CP000806">
    <property type="protein sequence ID" value="ACB53695.1"/>
    <property type="molecule type" value="Genomic_DNA"/>
</dbReference>
<protein>
    <submittedName>
        <fullName evidence="1">CHP02664-containing protein</fullName>
    </submittedName>
</protein>
<dbReference type="HOGENOM" id="CLU_117669_0_0_3"/>
<dbReference type="RefSeq" id="WP_009543595.1">
    <property type="nucleotide sequence ID" value="NC_010546.1"/>
</dbReference>
<name>B1WTI0_CROS5</name>
<dbReference type="AlphaFoldDB" id="B1WTI0"/>
<sequence>MDHFFQFEQEFVESLHCIPMIVRLKLDTCGVKLKLMHWNQFTSEEKKVLVNMACETPEEVKLYRNFLQTLVTEKTGIPAKTLPIDDNPPWLNNEKIPEEIQKKAAEFNKEITLQQWDKLSPLQRFALIKLSRPSHENSNFYPALEEFDL</sequence>